<dbReference type="AlphaFoldDB" id="A0AAU8J5R9"/>
<proteinExistence type="predicted"/>
<reference evidence="1" key="1">
    <citation type="submission" date="2024-07" db="EMBL/GenBank/DDBJ databases">
        <authorList>
            <person name="Kim Y.J."/>
            <person name="Jeong J.Y."/>
        </authorList>
    </citation>
    <scope>NUCLEOTIDE SEQUENCE</scope>
    <source>
        <strain evidence="1">GIHE-MW2</strain>
    </source>
</reference>
<protein>
    <recommendedName>
        <fullName evidence="2">Nif11 domain-containing protein</fullName>
    </recommendedName>
</protein>
<evidence type="ECO:0000313" key="1">
    <source>
        <dbReference type="EMBL" id="XCM34485.1"/>
    </source>
</evidence>
<sequence length="107" mass="12468">MVSTNNWGITNETKEMFKHRVNPIVEHFLSTDTLFENLNRDEMIEVMVDAFSKNFSAEQLENMSDETLTAKIRSVLGLEALSHLFDDWTPEQIAEYEAAVKDVRRTW</sequence>
<accession>A0AAU8J5R9</accession>
<evidence type="ECO:0008006" key="2">
    <source>
        <dbReference type="Google" id="ProtNLM"/>
    </source>
</evidence>
<gene>
    <name evidence="1" type="ORF">ABWT76_003086</name>
</gene>
<dbReference type="EMBL" id="CP159837">
    <property type="protein sequence ID" value="XCM34485.1"/>
    <property type="molecule type" value="Genomic_DNA"/>
</dbReference>
<dbReference type="RefSeq" id="WP_190877568.1">
    <property type="nucleotide sequence ID" value="NZ_CP159837.1"/>
</dbReference>
<organism evidence="1">
    <name type="scientific">Planktothricoides raciborskii GIHE-MW2</name>
    <dbReference type="NCBI Taxonomy" id="2792601"/>
    <lineage>
        <taxon>Bacteria</taxon>
        <taxon>Bacillati</taxon>
        <taxon>Cyanobacteriota</taxon>
        <taxon>Cyanophyceae</taxon>
        <taxon>Oscillatoriophycideae</taxon>
        <taxon>Oscillatoriales</taxon>
        <taxon>Oscillatoriaceae</taxon>
        <taxon>Planktothricoides</taxon>
    </lineage>
</organism>
<name>A0AAU8J5R9_9CYAN</name>